<evidence type="ECO:0000313" key="2">
    <source>
        <dbReference type="EMBL" id="KGH10309.1"/>
    </source>
</evidence>
<protein>
    <submittedName>
        <fullName evidence="2">Uncharacterized protein</fullName>
    </submittedName>
</protein>
<name>A0A0E3BVV4_9BURK</name>
<sequence>MSAPKNACSGHGIGRVHRHAGAPRAGSWRGSNQADPREPGDSDTSNIPMTYTQVPARGWEGDSTSGKSCAPAPMNIKRQGRTMINIKGSRKPSHQLIDVKCCAFTR</sequence>
<gene>
    <name evidence="2" type="ORF">P608_15425</name>
</gene>
<proteinExistence type="predicted"/>
<keyword evidence="3" id="KW-1185">Reference proteome</keyword>
<accession>A0A0E3BVV4</accession>
<evidence type="ECO:0000313" key="3">
    <source>
        <dbReference type="Proteomes" id="UP000029549"/>
    </source>
</evidence>
<dbReference type="EMBL" id="AWTP01000116">
    <property type="protein sequence ID" value="KGH10309.1"/>
    <property type="molecule type" value="Genomic_DNA"/>
</dbReference>
<feature type="region of interest" description="Disordered" evidence="1">
    <location>
        <begin position="1"/>
        <end position="79"/>
    </location>
</feature>
<evidence type="ECO:0000256" key="1">
    <source>
        <dbReference type="SAM" id="MobiDB-lite"/>
    </source>
</evidence>
<dbReference type="AlphaFoldDB" id="A0A0E3BVV4"/>
<comment type="caution">
    <text evidence="2">The sequence shown here is derived from an EMBL/GenBank/DDBJ whole genome shotgun (WGS) entry which is preliminary data.</text>
</comment>
<reference evidence="2 3" key="1">
    <citation type="submission" date="2013-09" db="EMBL/GenBank/DDBJ databases">
        <title>High correlation between genotypes and phenotypes of environmental bacteria Comamonas testosteroni strains.</title>
        <authorList>
            <person name="Liu L."/>
            <person name="Zhu W."/>
            <person name="Xia X."/>
            <person name="Xu B."/>
            <person name="Luo M."/>
            <person name="Wang G."/>
        </authorList>
    </citation>
    <scope>NUCLEOTIDE SEQUENCE [LARGE SCALE GENOMIC DNA]</scope>
    <source>
        <strain evidence="2 3">DF2</strain>
    </source>
</reference>
<dbReference type="Proteomes" id="UP000029549">
    <property type="component" value="Unassembled WGS sequence"/>
</dbReference>
<organism evidence="2 3">
    <name type="scientific">Comamonas thiooxydans</name>
    <dbReference type="NCBI Taxonomy" id="363952"/>
    <lineage>
        <taxon>Bacteria</taxon>
        <taxon>Pseudomonadati</taxon>
        <taxon>Pseudomonadota</taxon>
        <taxon>Betaproteobacteria</taxon>
        <taxon>Burkholderiales</taxon>
        <taxon>Comamonadaceae</taxon>
        <taxon>Comamonas</taxon>
    </lineage>
</organism>
<feature type="compositionally biased region" description="Polar residues" evidence="1">
    <location>
        <begin position="42"/>
        <end position="53"/>
    </location>
</feature>